<evidence type="ECO:0000313" key="1">
    <source>
        <dbReference type="EMBL" id="GIF06911.1"/>
    </source>
</evidence>
<organism evidence="1 2">
    <name type="scientific">Actinoplanes siamensis</name>
    <dbReference type="NCBI Taxonomy" id="1223317"/>
    <lineage>
        <taxon>Bacteria</taxon>
        <taxon>Bacillati</taxon>
        <taxon>Actinomycetota</taxon>
        <taxon>Actinomycetes</taxon>
        <taxon>Micromonosporales</taxon>
        <taxon>Micromonosporaceae</taxon>
        <taxon>Actinoplanes</taxon>
    </lineage>
</organism>
<reference evidence="1" key="1">
    <citation type="submission" date="2021-01" db="EMBL/GenBank/DDBJ databases">
        <title>Whole genome shotgun sequence of Actinoplanes siamensis NBRC 109076.</title>
        <authorList>
            <person name="Komaki H."/>
            <person name="Tamura T."/>
        </authorList>
    </citation>
    <scope>NUCLEOTIDE SEQUENCE</scope>
    <source>
        <strain evidence="1">NBRC 109076</strain>
    </source>
</reference>
<sequence length="149" mass="15856">MVFGGLAPLVIEQVEDAGDRIVVRASTPLVAVACPDCGVATARVHGLHERTVGDVPVNARRGQVVVRVRGRSARRSGAAGRFGSRSPGVLHRYQRRTVRLQALVGSVARELAGRGAARLLSKLAVPLSRDSTVRALLRMPYAAPPVPRL</sequence>
<dbReference type="PANTHER" id="PTHR33498:SF1">
    <property type="entry name" value="TRANSPOSASE FOR INSERTION SEQUENCE ELEMENT IS1557"/>
    <property type="match status" value="1"/>
</dbReference>
<evidence type="ECO:0000313" key="2">
    <source>
        <dbReference type="Proteomes" id="UP000629619"/>
    </source>
</evidence>
<gene>
    <name evidence="1" type="ORF">Asi03nite_44490</name>
</gene>
<dbReference type="InterPro" id="IPR047951">
    <property type="entry name" value="Transpos_ISL3"/>
</dbReference>
<dbReference type="PANTHER" id="PTHR33498">
    <property type="entry name" value="TRANSPOSASE FOR INSERTION SEQUENCE ELEMENT IS1557"/>
    <property type="match status" value="1"/>
</dbReference>
<keyword evidence="2" id="KW-1185">Reference proteome</keyword>
<evidence type="ECO:0008006" key="3">
    <source>
        <dbReference type="Google" id="ProtNLM"/>
    </source>
</evidence>
<name>A0A919N9G3_9ACTN</name>
<dbReference type="AlphaFoldDB" id="A0A919N9G3"/>
<proteinExistence type="predicted"/>
<protein>
    <recommendedName>
        <fullName evidence="3">Transposase</fullName>
    </recommendedName>
</protein>
<dbReference type="EMBL" id="BOMW01000043">
    <property type="protein sequence ID" value="GIF06911.1"/>
    <property type="molecule type" value="Genomic_DNA"/>
</dbReference>
<dbReference type="Proteomes" id="UP000629619">
    <property type="component" value="Unassembled WGS sequence"/>
</dbReference>
<accession>A0A919N9G3</accession>
<comment type="caution">
    <text evidence="1">The sequence shown here is derived from an EMBL/GenBank/DDBJ whole genome shotgun (WGS) entry which is preliminary data.</text>
</comment>